<dbReference type="EMBL" id="QKYT01000124">
    <property type="protein sequence ID" value="RIA92553.1"/>
    <property type="molecule type" value="Genomic_DNA"/>
</dbReference>
<dbReference type="PANTHER" id="PTHR23149:SF9">
    <property type="entry name" value="G PATCH DOMAIN-CONTAINING PROTEIN 4"/>
    <property type="match status" value="1"/>
</dbReference>
<dbReference type="Proteomes" id="UP000265703">
    <property type="component" value="Unassembled WGS sequence"/>
</dbReference>
<accession>A0A397T315</accession>
<organism evidence="2 3">
    <name type="scientific">Glomus cerebriforme</name>
    <dbReference type="NCBI Taxonomy" id="658196"/>
    <lineage>
        <taxon>Eukaryota</taxon>
        <taxon>Fungi</taxon>
        <taxon>Fungi incertae sedis</taxon>
        <taxon>Mucoromycota</taxon>
        <taxon>Glomeromycotina</taxon>
        <taxon>Glomeromycetes</taxon>
        <taxon>Glomerales</taxon>
        <taxon>Glomeraceae</taxon>
        <taxon>Glomus</taxon>
    </lineage>
</organism>
<dbReference type="GO" id="GO:0003676">
    <property type="term" value="F:nucleic acid binding"/>
    <property type="evidence" value="ECO:0007669"/>
    <property type="project" value="InterPro"/>
</dbReference>
<evidence type="ECO:0000313" key="2">
    <source>
        <dbReference type="EMBL" id="RIA92553.1"/>
    </source>
</evidence>
<dbReference type="SMART" id="SM00443">
    <property type="entry name" value="G_patch"/>
    <property type="match status" value="1"/>
</dbReference>
<dbReference type="InterPro" id="IPR000467">
    <property type="entry name" value="G_patch_dom"/>
</dbReference>
<dbReference type="Pfam" id="PF01585">
    <property type="entry name" value="G-patch"/>
    <property type="match status" value="1"/>
</dbReference>
<dbReference type="PANTHER" id="PTHR23149">
    <property type="entry name" value="G PATCH DOMAIN CONTAINING PROTEIN"/>
    <property type="match status" value="1"/>
</dbReference>
<dbReference type="STRING" id="658196.A0A397T315"/>
<proteinExistence type="predicted"/>
<feature type="domain" description="G-patch" evidence="1">
    <location>
        <begin position="1"/>
        <end position="47"/>
    </location>
</feature>
<reference evidence="2 3" key="1">
    <citation type="submission" date="2018-06" db="EMBL/GenBank/DDBJ databases">
        <title>Comparative genomics reveals the genomic features of Rhizophagus irregularis, R. cerebriforme, R. diaphanum and Gigaspora rosea, and their symbiotic lifestyle signature.</title>
        <authorList>
            <person name="Morin E."/>
            <person name="San Clemente H."/>
            <person name="Chen E.C.H."/>
            <person name="De La Providencia I."/>
            <person name="Hainaut M."/>
            <person name="Kuo A."/>
            <person name="Kohler A."/>
            <person name="Murat C."/>
            <person name="Tang N."/>
            <person name="Roy S."/>
            <person name="Loubradou J."/>
            <person name="Henrissat B."/>
            <person name="Grigoriev I.V."/>
            <person name="Corradi N."/>
            <person name="Roux C."/>
            <person name="Martin F.M."/>
        </authorList>
    </citation>
    <scope>NUCLEOTIDE SEQUENCE [LARGE SCALE GENOMIC DNA]</scope>
    <source>
        <strain evidence="2 3">DAOM 227022</strain>
    </source>
</reference>
<keyword evidence="3" id="KW-1185">Reference proteome</keyword>
<dbReference type="InterPro" id="IPR050656">
    <property type="entry name" value="PINX1"/>
</dbReference>
<comment type="caution">
    <text evidence="2">The sequence shown here is derived from an EMBL/GenBank/DDBJ whole genome shotgun (WGS) entry which is preliminary data.</text>
</comment>
<sequence>MGDFAENQLKKYGWIKGQGLGKNAEGRKTPIIITKKNDTRGLGDNSVDWSFEWWNKVYTNTLDNIKITKTSDGEVKISKMIKESTVPRNKMGIISTHESLYSLSDSSNSTESTFTTTFSSSNNESTRKSRFENSMFYYGNFIKSSTGPLDLNG</sequence>
<protein>
    <recommendedName>
        <fullName evidence="1">G-patch domain-containing protein</fullName>
    </recommendedName>
</protein>
<dbReference type="AlphaFoldDB" id="A0A397T315"/>
<dbReference type="GO" id="GO:0005730">
    <property type="term" value="C:nucleolus"/>
    <property type="evidence" value="ECO:0007669"/>
    <property type="project" value="TreeGrafter"/>
</dbReference>
<gene>
    <name evidence="2" type="ORF">C1645_764819</name>
</gene>
<evidence type="ECO:0000259" key="1">
    <source>
        <dbReference type="PROSITE" id="PS50174"/>
    </source>
</evidence>
<name>A0A397T315_9GLOM</name>
<dbReference type="OrthoDB" id="29523at2759"/>
<evidence type="ECO:0000313" key="3">
    <source>
        <dbReference type="Proteomes" id="UP000265703"/>
    </source>
</evidence>
<dbReference type="PROSITE" id="PS50174">
    <property type="entry name" value="G_PATCH"/>
    <property type="match status" value="1"/>
</dbReference>